<evidence type="ECO:0000256" key="12">
    <source>
        <dbReference type="SAM" id="MobiDB-lite"/>
    </source>
</evidence>
<proteinExistence type="inferred from homology"/>
<comment type="catalytic activity">
    <reaction evidence="9">
        <text>L-seryl-[protein] + ATP = O-phospho-L-seryl-[protein] + ADP + H(+)</text>
        <dbReference type="Rhea" id="RHEA:17989"/>
        <dbReference type="Rhea" id="RHEA-COMP:9863"/>
        <dbReference type="Rhea" id="RHEA-COMP:11604"/>
        <dbReference type="ChEBI" id="CHEBI:15378"/>
        <dbReference type="ChEBI" id="CHEBI:29999"/>
        <dbReference type="ChEBI" id="CHEBI:30616"/>
        <dbReference type="ChEBI" id="CHEBI:83421"/>
        <dbReference type="ChEBI" id="CHEBI:456216"/>
        <dbReference type="EC" id="2.7.11.22"/>
    </reaction>
</comment>
<dbReference type="InterPro" id="IPR017441">
    <property type="entry name" value="Protein_kinase_ATP_BS"/>
</dbReference>
<dbReference type="PROSITE" id="PS00108">
    <property type="entry name" value="PROTEIN_KINASE_ST"/>
    <property type="match status" value="1"/>
</dbReference>
<dbReference type="PROSITE" id="PS00107">
    <property type="entry name" value="PROTEIN_KINASE_ATP"/>
    <property type="match status" value="1"/>
</dbReference>
<dbReference type="EC" id="2.7.11.22" evidence="2"/>
<dbReference type="Proteomes" id="UP001370758">
    <property type="component" value="Unassembled WGS sequence"/>
</dbReference>
<dbReference type="GO" id="GO:0005634">
    <property type="term" value="C:nucleus"/>
    <property type="evidence" value="ECO:0007669"/>
    <property type="project" value="TreeGrafter"/>
</dbReference>
<dbReference type="GO" id="GO:0007346">
    <property type="term" value="P:regulation of mitotic cell cycle"/>
    <property type="evidence" value="ECO:0007669"/>
    <property type="project" value="TreeGrafter"/>
</dbReference>
<keyword evidence="7 10" id="KW-0067">ATP-binding</keyword>
<keyword evidence="5 10" id="KW-0547">Nucleotide-binding</keyword>
<evidence type="ECO:0000313" key="15">
    <source>
        <dbReference type="Proteomes" id="UP001370758"/>
    </source>
</evidence>
<evidence type="ECO:0000256" key="4">
    <source>
        <dbReference type="ARBA" id="ARBA00022679"/>
    </source>
</evidence>
<dbReference type="InterPro" id="IPR011009">
    <property type="entry name" value="Kinase-like_dom_sf"/>
</dbReference>
<accession>A0AAV9WEG2</accession>
<comment type="catalytic activity">
    <reaction evidence="8">
        <text>L-threonyl-[protein] + ATP = O-phospho-L-threonyl-[protein] + ADP + H(+)</text>
        <dbReference type="Rhea" id="RHEA:46608"/>
        <dbReference type="Rhea" id="RHEA-COMP:11060"/>
        <dbReference type="Rhea" id="RHEA-COMP:11605"/>
        <dbReference type="ChEBI" id="CHEBI:15378"/>
        <dbReference type="ChEBI" id="CHEBI:30013"/>
        <dbReference type="ChEBI" id="CHEBI:30616"/>
        <dbReference type="ChEBI" id="CHEBI:61977"/>
        <dbReference type="ChEBI" id="CHEBI:456216"/>
        <dbReference type="EC" id="2.7.11.22"/>
    </reaction>
</comment>
<feature type="binding site" evidence="10">
    <location>
        <position position="87"/>
    </location>
    <ligand>
        <name>ATP</name>
        <dbReference type="ChEBI" id="CHEBI:30616"/>
    </ligand>
</feature>
<feature type="compositionally biased region" description="Basic and acidic residues" evidence="12">
    <location>
        <begin position="1"/>
        <end position="12"/>
    </location>
</feature>
<evidence type="ECO:0000256" key="9">
    <source>
        <dbReference type="ARBA" id="ARBA00048367"/>
    </source>
</evidence>
<evidence type="ECO:0000256" key="2">
    <source>
        <dbReference type="ARBA" id="ARBA00012425"/>
    </source>
</evidence>
<dbReference type="SUPFAM" id="SSF56112">
    <property type="entry name" value="Protein kinase-like (PK-like)"/>
    <property type="match status" value="1"/>
</dbReference>
<evidence type="ECO:0000256" key="5">
    <source>
        <dbReference type="ARBA" id="ARBA00022741"/>
    </source>
</evidence>
<comment type="caution">
    <text evidence="14">The sequence shown here is derived from an EMBL/GenBank/DDBJ whole genome shotgun (WGS) entry which is preliminary data.</text>
</comment>
<organism evidence="14 15">
    <name type="scientific">Arthrobotrys musiformis</name>
    <dbReference type="NCBI Taxonomy" id="47236"/>
    <lineage>
        <taxon>Eukaryota</taxon>
        <taxon>Fungi</taxon>
        <taxon>Dikarya</taxon>
        <taxon>Ascomycota</taxon>
        <taxon>Pezizomycotina</taxon>
        <taxon>Orbiliomycetes</taxon>
        <taxon>Orbiliales</taxon>
        <taxon>Orbiliaceae</taxon>
        <taxon>Arthrobotrys</taxon>
    </lineage>
</organism>
<evidence type="ECO:0000256" key="6">
    <source>
        <dbReference type="ARBA" id="ARBA00022777"/>
    </source>
</evidence>
<comment type="similarity">
    <text evidence="1">Belongs to the protein kinase superfamily. CMGC Ser/Thr protein kinase family. CDC2/CDKX subfamily.</text>
</comment>
<feature type="region of interest" description="Disordered" evidence="12">
    <location>
        <begin position="1"/>
        <end position="26"/>
    </location>
</feature>
<protein>
    <recommendedName>
        <fullName evidence="2">cyclin-dependent kinase</fullName>
        <ecNumber evidence="2">2.7.11.22</ecNumber>
    </recommendedName>
</protein>
<evidence type="ECO:0000313" key="14">
    <source>
        <dbReference type="EMBL" id="KAK6507207.1"/>
    </source>
</evidence>
<dbReference type="PANTHER" id="PTHR24056:SF508">
    <property type="entry name" value="CYCLIN-DEPENDENT KINASE 10"/>
    <property type="match status" value="1"/>
</dbReference>
<dbReference type="InterPro" id="IPR008271">
    <property type="entry name" value="Ser/Thr_kinase_AS"/>
</dbReference>
<keyword evidence="6" id="KW-0418">Kinase</keyword>
<dbReference type="FunFam" id="1.10.510.10:FF:000624">
    <property type="entry name" value="Mitogen-activated protein kinase"/>
    <property type="match status" value="1"/>
</dbReference>
<feature type="domain" description="Protein kinase" evidence="13">
    <location>
        <begin position="52"/>
        <end position="346"/>
    </location>
</feature>
<sequence>MTSRRERERDRDRDEEDDSPSRYPKYMSITGESLELDLDKSFLGKCRHIDEFETLNQLGEGTYGVVRRARDRKITNRTDKHAIVALKQVRIFDEDRNNGIPITALREIFLLRDLKHRNVVRVLDVAVGNELHDVHMVMEYAEQDLANLLDYARVKYSQSEVKCLAKQLFEGLEYLHDRDIIHRDIKASNLLLTAKGILKIADFGLAREYSERPLTPSVVTVWYRSPELLLGASRYTPAVDIWAAGMVIGEIIKQVPLCPGENEIDQLNKIAQLLGVPNDRIWPKIHTMPSYHQLKYRIQNPQRQNQLEILFLGSTSSATVNLLNSCLTYDPEKRITARQCLVHEYFREAPAPKETSMMPTFPENRNPNTGADGVNDSIALHGKRVGGYDGAGGSGNTGYVFDFDGQFGGMPQKKRHRNG</sequence>
<dbReference type="AlphaFoldDB" id="A0AAV9WEG2"/>
<name>A0AAV9WEG2_9PEZI</name>
<dbReference type="PROSITE" id="PS50011">
    <property type="entry name" value="PROTEIN_KINASE_DOM"/>
    <property type="match status" value="1"/>
</dbReference>
<keyword evidence="3 11" id="KW-0723">Serine/threonine-protein kinase</keyword>
<dbReference type="Pfam" id="PF00069">
    <property type="entry name" value="Pkinase"/>
    <property type="match status" value="1"/>
</dbReference>
<evidence type="ECO:0000256" key="1">
    <source>
        <dbReference type="ARBA" id="ARBA00006485"/>
    </source>
</evidence>
<gene>
    <name evidence="14" type="ORF">TWF481_005657</name>
</gene>
<dbReference type="EMBL" id="JAVHJL010000003">
    <property type="protein sequence ID" value="KAK6507207.1"/>
    <property type="molecule type" value="Genomic_DNA"/>
</dbReference>
<dbReference type="InterPro" id="IPR000719">
    <property type="entry name" value="Prot_kinase_dom"/>
</dbReference>
<dbReference type="GO" id="GO:0005524">
    <property type="term" value="F:ATP binding"/>
    <property type="evidence" value="ECO:0007669"/>
    <property type="project" value="UniProtKB-UniRule"/>
</dbReference>
<evidence type="ECO:0000256" key="8">
    <source>
        <dbReference type="ARBA" id="ARBA00047811"/>
    </source>
</evidence>
<reference evidence="14 15" key="1">
    <citation type="submission" date="2023-08" db="EMBL/GenBank/DDBJ databases">
        <authorList>
            <person name="Palmer J.M."/>
        </authorList>
    </citation>
    <scope>NUCLEOTIDE SEQUENCE [LARGE SCALE GENOMIC DNA]</scope>
    <source>
        <strain evidence="14 15">TWF481</strain>
    </source>
</reference>
<evidence type="ECO:0000256" key="7">
    <source>
        <dbReference type="ARBA" id="ARBA00022840"/>
    </source>
</evidence>
<dbReference type="Gene3D" id="3.30.200.20">
    <property type="entry name" value="Phosphorylase Kinase, domain 1"/>
    <property type="match status" value="1"/>
</dbReference>
<dbReference type="GO" id="GO:0004693">
    <property type="term" value="F:cyclin-dependent protein serine/threonine kinase activity"/>
    <property type="evidence" value="ECO:0007669"/>
    <property type="project" value="UniProtKB-EC"/>
</dbReference>
<dbReference type="PANTHER" id="PTHR24056">
    <property type="entry name" value="CELL DIVISION PROTEIN KINASE"/>
    <property type="match status" value="1"/>
</dbReference>
<evidence type="ECO:0000256" key="11">
    <source>
        <dbReference type="RuleBase" id="RU000304"/>
    </source>
</evidence>
<keyword evidence="15" id="KW-1185">Reference proteome</keyword>
<evidence type="ECO:0000256" key="10">
    <source>
        <dbReference type="PROSITE-ProRule" id="PRU10141"/>
    </source>
</evidence>
<evidence type="ECO:0000256" key="3">
    <source>
        <dbReference type="ARBA" id="ARBA00022527"/>
    </source>
</evidence>
<evidence type="ECO:0000259" key="13">
    <source>
        <dbReference type="PROSITE" id="PS50011"/>
    </source>
</evidence>
<dbReference type="InterPro" id="IPR050108">
    <property type="entry name" value="CDK"/>
</dbReference>
<keyword evidence="4" id="KW-0808">Transferase</keyword>
<dbReference type="Gene3D" id="1.10.510.10">
    <property type="entry name" value="Transferase(Phosphotransferase) domain 1"/>
    <property type="match status" value="1"/>
</dbReference>
<dbReference type="SMART" id="SM00220">
    <property type="entry name" value="S_TKc"/>
    <property type="match status" value="1"/>
</dbReference>